<dbReference type="Proteomes" id="UP000887580">
    <property type="component" value="Unplaced"/>
</dbReference>
<protein>
    <submittedName>
        <fullName evidence="2">Uncharacterized protein</fullName>
    </submittedName>
</protein>
<dbReference type="WBParaSite" id="PS1159_v2.g19998.t1">
    <property type="protein sequence ID" value="PS1159_v2.g19998.t1"/>
    <property type="gene ID" value="PS1159_v2.g19998"/>
</dbReference>
<organism evidence="1 2">
    <name type="scientific">Panagrolaimus sp. PS1159</name>
    <dbReference type="NCBI Taxonomy" id="55785"/>
    <lineage>
        <taxon>Eukaryota</taxon>
        <taxon>Metazoa</taxon>
        <taxon>Ecdysozoa</taxon>
        <taxon>Nematoda</taxon>
        <taxon>Chromadorea</taxon>
        <taxon>Rhabditida</taxon>
        <taxon>Tylenchina</taxon>
        <taxon>Panagrolaimomorpha</taxon>
        <taxon>Panagrolaimoidea</taxon>
        <taxon>Panagrolaimidae</taxon>
        <taxon>Panagrolaimus</taxon>
    </lineage>
</organism>
<reference evidence="2" key="1">
    <citation type="submission" date="2022-11" db="UniProtKB">
        <authorList>
            <consortium name="WormBaseParasite"/>
        </authorList>
    </citation>
    <scope>IDENTIFICATION</scope>
</reference>
<accession>A0AC35FQZ4</accession>
<sequence length="398" mass="43921">METDDVIVKRIPKSIRIIVVVAAGVLLQFTYGTVYTFGNLLPYLVSYLRWQVDATRTSGSMIWLQSFMNGVPFSMLFGGYLERKIGARKSIFIGSLIYTSAICISYFTVQTSYLLLLLTLGIIGSLGHGMGYNCVLIHVQRWLPEHVGLASGLAAAGFGSSAFIVSPVQTKFINPDNYQVNEQGYFTQVDLLERVPRLFLLLTVIFGICQFIGLLFIGDPKSSTKDPISSNGIEAAATPNQPHNLSIKEVINSWTFRLIFITFFLNIAWGQISCGLFKAYGMQFIHDDFFLAVVASLAAASNCISRIIWGIIMDKTSYRTSMLSACALGTFLMWTLPTVKAFGSKELFLVWVCLMFSIVGGTFALVPSVIHKCFGAKNFGLAYGFAQVSMVISKLDKT</sequence>
<name>A0AC35FQZ4_9BILA</name>
<evidence type="ECO:0000313" key="2">
    <source>
        <dbReference type="WBParaSite" id="PS1159_v2.g19998.t1"/>
    </source>
</evidence>
<evidence type="ECO:0000313" key="1">
    <source>
        <dbReference type="Proteomes" id="UP000887580"/>
    </source>
</evidence>
<proteinExistence type="predicted"/>